<reference evidence="1 2" key="1">
    <citation type="submission" date="2016-07" db="EMBL/GenBank/DDBJ databases">
        <title>Draft Genome Sequence of Methylobrevis pamukkalensis PK2.</title>
        <authorList>
            <person name="Vasilenko O.V."/>
            <person name="Doronina N.V."/>
            <person name="Shmareva M.N."/>
            <person name="Tarlachkov S.V."/>
            <person name="Mustakhimov I."/>
            <person name="Trotsenko Y.A."/>
        </authorList>
    </citation>
    <scope>NUCLEOTIDE SEQUENCE [LARGE SCALE GENOMIC DNA]</scope>
    <source>
        <strain evidence="1 2">PK2</strain>
    </source>
</reference>
<proteinExistence type="predicted"/>
<name>A0A1E3GXP7_9HYPH</name>
<accession>A0A1E3GXP7</accession>
<dbReference type="Gene3D" id="4.10.410.40">
    <property type="match status" value="1"/>
</dbReference>
<evidence type="ECO:0000313" key="2">
    <source>
        <dbReference type="Proteomes" id="UP000094622"/>
    </source>
</evidence>
<dbReference type="AlphaFoldDB" id="A0A1E3GXP7"/>
<sequence>MTDTAVGAKFYIGPVSTAATAEAFEALSFAEVAGVEDIAEFGDTFSDSTFTPLATGRTQHRKGAVDGGAFDIVVDLMETGAGLDALIVASKSRSGNYAMKVELDDEPSGGTPTTFYWLGRVMSNRRNIGNADNVMRRTFSIAVNSDVIEVEAAA</sequence>
<dbReference type="EMBL" id="MCRJ01000128">
    <property type="protein sequence ID" value="ODN68849.1"/>
    <property type="molecule type" value="Genomic_DNA"/>
</dbReference>
<gene>
    <name evidence="1" type="ORF">A6302_03854</name>
</gene>
<dbReference type="Proteomes" id="UP000094622">
    <property type="component" value="Unassembled WGS sequence"/>
</dbReference>
<dbReference type="OrthoDB" id="6001060at2"/>
<protein>
    <recommendedName>
        <fullName evidence="3">Phage major tail protein 2</fullName>
    </recommendedName>
</protein>
<organism evidence="1 2">
    <name type="scientific">Methylobrevis pamukkalensis</name>
    <dbReference type="NCBI Taxonomy" id="1439726"/>
    <lineage>
        <taxon>Bacteria</taxon>
        <taxon>Pseudomonadati</taxon>
        <taxon>Pseudomonadota</taxon>
        <taxon>Alphaproteobacteria</taxon>
        <taxon>Hyphomicrobiales</taxon>
        <taxon>Pleomorphomonadaceae</taxon>
        <taxon>Methylobrevis</taxon>
    </lineage>
</organism>
<keyword evidence="2" id="KW-1185">Reference proteome</keyword>
<dbReference type="RefSeq" id="WP_069308095.1">
    <property type="nucleotide sequence ID" value="NZ_MCRJ01000128.1"/>
</dbReference>
<comment type="caution">
    <text evidence="1">The sequence shown here is derived from an EMBL/GenBank/DDBJ whole genome shotgun (WGS) entry which is preliminary data.</text>
</comment>
<evidence type="ECO:0008006" key="3">
    <source>
        <dbReference type="Google" id="ProtNLM"/>
    </source>
</evidence>
<evidence type="ECO:0000313" key="1">
    <source>
        <dbReference type="EMBL" id="ODN68849.1"/>
    </source>
</evidence>